<keyword evidence="7" id="KW-1185">Reference proteome</keyword>
<evidence type="ECO:0000313" key="7">
    <source>
        <dbReference type="Proteomes" id="UP001518925"/>
    </source>
</evidence>
<evidence type="ECO:0000256" key="3">
    <source>
        <dbReference type="ARBA" id="ARBA00022989"/>
    </source>
</evidence>
<dbReference type="Pfam" id="PF07681">
    <property type="entry name" value="DoxX"/>
    <property type="match status" value="1"/>
</dbReference>
<dbReference type="PANTHER" id="PTHR39157">
    <property type="entry name" value="INTEGRAL MEMBRANE PROTEIN-RELATED"/>
    <property type="match status" value="1"/>
</dbReference>
<proteinExistence type="predicted"/>
<comment type="subcellular location">
    <subcellularLocation>
        <location evidence="1">Membrane</location>
        <topology evidence="1">Multi-pass membrane protein</topology>
    </subcellularLocation>
</comment>
<accession>A0ABS2DEU3</accession>
<name>A0ABS2DEU3_9BACI</name>
<reference evidence="6 7" key="1">
    <citation type="submission" date="2021-02" db="EMBL/GenBank/DDBJ databases">
        <title>Bacillus sp. RD4P76, an endophyte from a halophyte.</title>
        <authorList>
            <person name="Sun J.-Q."/>
        </authorList>
    </citation>
    <scope>NUCLEOTIDE SEQUENCE [LARGE SCALE GENOMIC DNA]</scope>
    <source>
        <strain evidence="6 7">RD4P76</strain>
    </source>
</reference>
<organism evidence="6 7">
    <name type="scientific">Bacillus suaedaesalsae</name>
    <dbReference type="NCBI Taxonomy" id="2810349"/>
    <lineage>
        <taxon>Bacteria</taxon>
        <taxon>Bacillati</taxon>
        <taxon>Bacillota</taxon>
        <taxon>Bacilli</taxon>
        <taxon>Bacillales</taxon>
        <taxon>Bacillaceae</taxon>
        <taxon>Bacillus</taxon>
    </lineage>
</organism>
<evidence type="ECO:0000256" key="1">
    <source>
        <dbReference type="ARBA" id="ARBA00004141"/>
    </source>
</evidence>
<dbReference type="InterPro" id="IPR032808">
    <property type="entry name" value="DoxX"/>
</dbReference>
<dbReference type="Proteomes" id="UP001518925">
    <property type="component" value="Unassembled WGS sequence"/>
</dbReference>
<keyword evidence="4 5" id="KW-0472">Membrane</keyword>
<feature type="transmembrane region" description="Helical" evidence="5">
    <location>
        <begin position="84"/>
        <end position="108"/>
    </location>
</feature>
<comment type="caution">
    <text evidence="6">The sequence shown here is derived from an EMBL/GenBank/DDBJ whole genome shotgun (WGS) entry which is preliminary data.</text>
</comment>
<evidence type="ECO:0000256" key="5">
    <source>
        <dbReference type="SAM" id="Phobius"/>
    </source>
</evidence>
<keyword evidence="2 5" id="KW-0812">Transmembrane</keyword>
<gene>
    <name evidence="6" type="ORF">JR050_04875</name>
</gene>
<feature type="transmembrane region" description="Helical" evidence="5">
    <location>
        <begin position="120"/>
        <end position="140"/>
    </location>
</feature>
<dbReference type="PANTHER" id="PTHR39157:SF1">
    <property type="entry name" value="DOXX FAMILY PROTEIN"/>
    <property type="match status" value="1"/>
</dbReference>
<evidence type="ECO:0000256" key="2">
    <source>
        <dbReference type="ARBA" id="ARBA00022692"/>
    </source>
</evidence>
<protein>
    <submittedName>
        <fullName evidence="6">DoxX family protein</fullName>
    </submittedName>
</protein>
<dbReference type="EMBL" id="JAFELM010000018">
    <property type="protein sequence ID" value="MBM6617004.1"/>
    <property type="molecule type" value="Genomic_DNA"/>
</dbReference>
<evidence type="ECO:0000313" key="6">
    <source>
        <dbReference type="EMBL" id="MBM6617004.1"/>
    </source>
</evidence>
<evidence type="ECO:0000256" key="4">
    <source>
        <dbReference type="ARBA" id="ARBA00023136"/>
    </source>
</evidence>
<dbReference type="RefSeq" id="WP_204202392.1">
    <property type="nucleotide sequence ID" value="NZ_JAFELM010000018.1"/>
</dbReference>
<sequence length="174" mass="19008">MRWLKGPIMNIVWTVARIWLGYQWLHAGWGKVTGGFDAEGFLHGAIGKATGDHPAVQGWYATFLKEVALPNVEIINFLIPWGEVLVGVGLIVGLATVPALLAGAFMNLNFLLAGTVSTNPILYTVTVILLMLGTATYFYGLDRLAVPYLNNLKNMKAATINDKPENHHKPAHTN</sequence>
<keyword evidence="3 5" id="KW-1133">Transmembrane helix</keyword>